<name>A0A5N3ZYA3_PHOPY</name>
<accession>A0A5N3ZYA3</accession>
<evidence type="ECO:0000313" key="1">
    <source>
        <dbReference type="EMBL" id="KAB0790045.1"/>
    </source>
</evidence>
<protein>
    <submittedName>
        <fullName evidence="1">Uncharacterized protein</fullName>
    </submittedName>
</protein>
<dbReference type="InParanoid" id="A0A5N3ZYA3"/>
<keyword evidence="2" id="KW-1185">Reference proteome</keyword>
<dbReference type="AlphaFoldDB" id="A0A5N3ZYA3"/>
<comment type="caution">
    <text evidence="1">The sequence shown here is derived from an EMBL/GenBank/DDBJ whole genome shotgun (WGS) entry which is preliminary data.</text>
</comment>
<evidence type="ECO:0000313" key="2">
    <source>
        <dbReference type="Proteomes" id="UP000327044"/>
    </source>
</evidence>
<gene>
    <name evidence="1" type="ORF">PPYR_15637</name>
</gene>
<dbReference type="EMBL" id="VVIM01002007">
    <property type="protein sequence ID" value="KAB0790045.1"/>
    <property type="molecule type" value="Genomic_DNA"/>
</dbReference>
<dbReference type="Proteomes" id="UP000327044">
    <property type="component" value="Unassembled WGS sequence"/>
</dbReference>
<reference evidence="1 2" key="1">
    <citation type="journal article" date="2018" name="Elife">
        <title>Firefly genomes illuminate parallel origins of bioluminescence in beetles.</title>
        <authorList>
            <person name="Fallon T.R."/>
            <person name="Lower S.E."/>
            <person name="Chang C.H."/>
            <person name="Bessho-Uehara M."/>
            <person name="Martin G.J."/>
            <person name="Bewick A.J."/>
            <person name="Behringer M."/>
            <person name="Debat H.J."/>
            <person name="Wong I."/>
            <person name="Day J.C."/>
            <person name="Suvorov A."/>
            <person name="Silva C.J."/>
            <person name="Stanger-Hall K.F."/>
            <person name="Hall D.W."/>
            <person name="Schmitz R.J."/>
            <person name="Nelson D.R."/>
            <person name="Lewis S.M."/>
            <person name="Shigenobu S."/>
            <person name="Bybee S.M."/>
            <person name="Larracuente A.M."/>
            <person name="Oba Y."/>
            <person name="Weng J.K."/>
        </authorList>
    </citation>
    <scope>NUCLEOTIDE SEQUENCE [LARGE SCALE GENOMIC DNA]</scope>
    <source>
        <strain evidence="1">1611_PpyrPB1</strain>
        <tissue evidence="1">Whole body</tissue>
    </source>
</reference>
<proteinExistence type="predicted"/>
<organism evidence="1 2">
    <name type="scientific">Photinus pyralis</name>
    <name type="common">Common eastern firefly</name>
    <name type="synonym">Lampyris pyralis</name>
    <dbReference type="NCBI Taxonomy" id="7054"/>
    <lineage>
        <taxon>Eukaryota</taxon>
        <taxon>Metazoa</taxon>
        <taxon>Ecdysozoa</taxon>
        <taxon>Arthropoda</taxon>
        <taxon>Hexapoda</taxon>
        <taxon>Insecta</taxon>
        <taxon>Pterygota</taxon>
        <taxon>Neoptera</taxon>
        <taxon>Endopterygota</taxon>
        <taxon>Coleoptera</taxon>
        <taxon>Polyphaga</taxon>
        <taxon>Elateriformia</taxon>
        <taxon>Elateroidea</taxon>
        <taxon>Lampyridae</taxon>
        <taxon>Lampyrinae</taxon>
        <taxon>Photinus</taxon>
    </lineage>
</organism>
<sequence>MYSVSARFFRNIKKCFPSAPHETSLDPRVEYCIQEDTKIKNIQKQYIRLQLITGLYLYDLNHFANLQLISSTNLSHDTFLECAWMEYKYISRRGEFKLHNIQVALQHALANKIGKSRLVMNMSKFTAKSIMDECANVTTKARALSSKIVCIQNCIHNQIRMLIS</sequence>